<organism evidence="1">
    <name type="scientific">Salmonella sp</name>
    <dbReference type="NCBI Taxonomy" id="599"/>
    <lineage>
        <taxon>Bacteria</taxon>
        <taxon>Pseudomonadati</taxon>
        <taxon>Pseudomonadota</taxon>
        <taxon>Gammaproteobacteria</taxon>
        <taxon>Enterobacterales</taxon>
        <taxon>Enterobacteriaceae</taxon>
        <taxon>Salmonella</taxon>
    </lineage>
</organism>
<reference evidence="1" key="1">
    <citation type="submission" date="2019-01" db="EMBL/GenBank/DDBJ databases">
        <title>Salmonella strain 1423 plasmid sequences.</title>
        <authorList>
            <person name="Chen K."/>
            <person name="Chen S."/>
        </authorList>
    </citation>
    <scope>NUCLEOTIDE SEQUENCE</scope>
    <source>
        <strain evidence="1">Sa1423</strain>
        <plasmid evidence="1">pSa1423-160k</plasmid>
    </source>
</reference>
<protein>
    <submittedName>
        <fullName evidence="1">Uncharacterized protein</fullName>
    </submittedName>
</protein>
<gene>
    <name evidence="1" type="ORF">NNIBIDOC_00236</name>
</gene>
<dbReference type="AlphaFoldDB" id="A0A482EVU8"/>
<name>A0A482EVU8_SALSP</name>
<sequence length="57" mass="6071">MLYGKQTAAEVLSEQLTASEGVVKFFTGRIKTSTTQATSCLENAVAITLTGSLLMMQ</sequence>
<accession>A0A482EVU8</accession>
<geneLocation type="plasmid" evidence="1">
    <name>pSa1423-160k</name>
</geneLocation>
<evidence type="ECO:0000313" key="1">
    <source>
        <dbReference type="EMBL" id="QBM91562.1"/>
    </source>
</evidence>
<keyword evidence="1" id="KW-0614">Plasmid</keyword>
<proteinExistence type="predicted"/>
<dbReference type="EMBL" id="MK356558">
    <property type="protein sequence ID" value="QBM91562.1"/>
    <property type="molecule type" value="Genomic_DNA"/>
</dbReference>